<dbReference type="AlphaFoldDB" id="A0A1T4NU92"/>
<name>A0A1T4NU92_9HYPH</name>
<feature type="signal peptide" evidence="1">
    <location>
        <begin position="1"/>
        <end position="21"/>
    </location>
</feature>
<evidence type="ECO:0000313" key="4">
    <source>
        <dbReference type="Proteomes" id="UP000190135"/>
    </source>
</evidence>
<gene>
    <name evidence="3" type="ORF">SAMN05428963_103193</name>
</gene>
<dbReference type="EMBL" id="FUXL01000003">
    <property type="protein sequence ID" value="SJZ82829.1"/>
    <property type="molecule type" value="Genomic_DNA"/>
</dbReference>
<dbReference type="InterPro" id="IPR039567">
    <property type="entry name" value="Gly-zipper"/>
</dbReference>
<accession>A0A1T4NU92</accession>
<evidence type="ECO:0000259" key="2">
    <source>
        <dbReference type="Pfam" id="PF13488"/>
    </source>
</evidence>
<keyword evidence="1" id="KW-0732">Signal</keyword>
<keyword evidence="4" id="KW-1185">Reference proteome</keyword>
<dbReference type="PROSITE" id="PS51257">
    <property type="entry name" value="PROKAR_LIPOPROTEIN"/>
    <property type="match status" value="1"/>
</dbReference>
<dbReference type="RefSeq" id="WP_078707305.1">
    <property type="nucleotide sequence ID" value="NZ_FUXL01000003.1"/>
</dbReference>
<organism evidence="3 4">
    <name type="scientific">Consotaella salsifontis</name>
    <dbReference type="NCBI Taxonomy" id="1365950"/>
    <lineage>
        <taxon>Bacteria</taxon>
        <taxon>Pseudomonadati</taxon>
        <taxon>Pseudomonadota</taxon>
        <taxon>Alphaproteobacteria</taxon>
        <taxon>Hyphomicrobiales</taxon>
        <taxon>Aurantimonadaceae</taxon>
        <taxon>Consotaella</taxon>
    </lineage>
</organism>
<dbReference type="Proteomes" id="UP000190135">
    <property type="component" value="Unassembled WGS sequence"/>
</dbReference>
<dbReference type="STRING" id="1365950.SAMN05428963_103193"/>
<evidence type="ECO:0000256" key="1">
    <source>
        <dbReference type="SAM" id="SignalP"/>
    </source>
</evidence>
<feature type="chain" id="PRO_5013092064" evidence="1">
    <location>
        <begin position="22"/>
        <end position="93"/>
    </location>
</feature>
<sequence length="93" mass="8915">MKKLLVVGCAALTLGFAGCTAEDRATGTGAVVGGLGGAAIGAAVGDTKGAVIGGAVGAMSGAVVGNMVGRSQSGDCIYQDPRTGRRYVAACPR</sequence>
<feature type="domain" description="Glycine zipper" evidence="2">
    <location>
        <begin position="28"/>
        <end position="71"/>
    </location>
</feature>
<proteinExistence type="predicted"/>
<dbReference type="Pfam" id="PF13488">
    <property type="entry name" value="Gly-zipper_Omp"/>
    <property type="match status" value="1"/>
</dbReference>
<protein>
    <submittedName>
        <fullName evidence="3">Glycine zipper</fullName>
    </submittedName>
</protein>
<reference evidence="3 4" key="1">
    <citation type="submission" date="2017-02" db="EMBL/GenBank/DDBJ databases">
        <authorList>
            <person name="Peterson S.W."/>
        </authorList>
    </citation>
    <scope>NUCLEOTIDE SEQUENCE [LARGE SCALE GENOMIC DNA]</scope>
    <source>
        <strain evidence="3 4">USBA 369</strain>
    </source>
</reference>
<evidence type="ECO:0000313" key="3">
    <source>
        <dbReference type="EMBL" id="SJZ82829.1"/>
    </source>
</evidence>